<dbReference type="InterPro" id="IPR038116">
    <property type="entry name" value="TrpR-like_sf"/>
</dbReference>
<dbReference type="AlphaFoldDB" id="A0A419SUZ3"/>
<protein>
    <recommendedName>
        <fullName evidence="3">TrpR-like protein YerC/YecD</fullName>
    </recommendedName>
</protein>
<proteinExistence type="predicted"/>
<name>A0A419SUZ3_9FIRM</name>
<dbReference type="PIRSF" id="PIRSF012508">
    <property type="entry name" value="YerC"/>
    <property type="match status" value="1"/>
</dbReference>
<dbReference type="Pfam" id="PF01371">
    <property type="entry name" value="Trp_repressor"/>
    <property type="match status" value="1"/>
</dbReference>
<evidence type="ECO:0008006" key="3">
    <source>
        <dbReference type="Google" id="ProtNLM"/>
    </source>
</evidence>
<accession>A0A419SUZ3</accession>
<gene>
    <name evidence="1" type="ORF">BET03_06725</name>
</gene>
<dbReference type="InterPro" id="IPR010921">
    <property type="entry name" value="Trp_repressor/repl_initiator"/>
</dbReference>
<keyword evidence="2" id="KW-1185">Reference proteome</keyword>
<reference evidence="1 2" key="1">
    <citation type="submission" date="2016-08" db="EMBL/GenBank/DDBJ databases">
        <title>Novel Firmicutes and Novel Genomes.</title>
        <authorList>
            <person name="Poppleton D.I."/>
            <person name="Gribaldo S."/>
        </authorList>
    </citation>
    <scope>NUCLEOTIDE SEQUENCE [LARGE SCALE GENOMIC DNA]</scope>
    <source>
        <strain evidence="1 2">CTT3</strain>
    </source>
</reference>
<dbReference type="GO" id="GO:0003700">
    <property type="term" value="F:DNA-binding transcription factor activity"/>
    <property type="evidence" value="ECO:0007669"/>
    <property type="project" value="InterPro"/>
</dbReference>
<dbReference type="InterPro" id="IPR013368">
    <property type="entry name" value="YecD_YerC"/>
</dbReference>
<dbReference type="PANTHER" id="PTHR40080:SF1">
    <property type="entry name" value="TRPR-LIKE PROTEIN YERC_YECD"/>
    <property type="match status" value="1"/>
</dbReference>
<dbReference type="EMBL" id="MCIB01000039">
    <property type="protein sequence ID" value="RKD29033.1"/>
    <property type="molecule type" value="Genomic_DNA"/>
</dbReference>
<dbReference type="InterPro" id="IPR000831">
    <property type="entry name" value="Trp_repress"/>
</dbReference>
<dbReference type="Gene3D" id="1.10.1270.10">
    <property type="entry name" value="TrpR-like"/>
    <property type="match status" value="1"/>
</dbReference>
<comment type="caution">
    <text evidence="1">The sequence shown here is derived from an EMBL/GenBank/DDBJ whole genome shotgun (WGS) entry which is preliminary data.</text>
</comment>
<sequence length="101" mass="11697">MGYESKLKDKYLDELFEAILSLDNIEECYRFFEDICTINEIQSIAQRLQVAKMLKQKRTYNEIKEKTGASTATISRVNRALNYGADGYKIILERLGYGSKE</sequence>
<dbReference type="OrthoDB" id="2874807at2"/>
<dbReference type="Proteomes" id="UP000284177">
    <property type="component" value="Unassembled WGS sequence"/>
</dbReference>
<evidence type="ECO:0000313" key="2">
    <source>
        <dbReference type="Proteomes" id="UP000284177"/>
    </source>
</evidence>
<dbReference type="GO" id="GO:0043565">
    <property type="term" value="F:sequence-specific DNA binding"/>
    <property type="evidence" value="ECO:0007669"/>
    <property type="project" value="InterPro"/>
</dbReference>
<evidence type="ECO:0000313" key="1">
    <source>
        <dbReference type="EMBL" id="RKD29033.1"/>
    </source>
</evidence>
<dbReference type="SUPFAM" id="SSF48295">
    <property type="entry name" value="TrpR-like"/>
    <property type="match status" value="1"/>
</dbReference>
<dbReference type="PANTHER" id="PTHR40080">
    <property type="entry name" value="LMO1763 PROTEIN"/>
    <property type="match status" value="1"/>
</dbReference>
<organism evidence="1 2">
    <name type="scientific">Thermohalobacter berrensis</name>
    <dbReference type="NCBI Taxonomy" id="99594"/>
    <lineage>
        <taxon>Bacteria</taxon>
        <taxon>Bacillati</taxon>
        <taxon>Bacillota</taxon>
        <taxon>Tissierellia</taxon>
        <taxon>Tissierellales</taxon>
        <taxon>Thermohalobacteraceae</taxon>
        <taxon>Thermohalobacter</taxon>
    </lineage>
</organism>
<dbReference type="RefSeq" id="WP_120170693.1">
    <property type="nucleotide sequence ID" value="NZ_MCIB01000039.1"/>
</dbReference>
<dbReference type="NCBIfam" id="TIGR02531">
    <property type="entry name" value="yecD_yerC"/>
    <property type="match status" value="1"/>
</dbReference>